<dbReference type="CDD" id="cd00146">
    <property type="entry name" value="PKD"/>
    <property type="match status" value="1"/>
</dbReference>
<name>A0ABT0QE89_9FLAO</name>
<dbReference type="InterPro" id="IPR035986">
    <property type="entry name" value="PKD_dom_sf"/>
</dbReference>
<dbReference type="InterPro" id="IPR000601">
    <property type="entry name" value="PKD_dom"/>
</dbReference>
<dbReference type="SUPFAM" id="SSF49265">
    <property type="entry name" value="Fibronectin type III"/>
    <property type="match status" value="1"/>
</dbReference>
<dbReference type="InterPro" id="IPR022409">
    <property type="entry name" value="PKD/Chitinase_dom"/>
</dbReference>
<keyword evidence="2" id="KW-1015">Disulfide bond</keyword>
<dbReference type="InterPro" id="IPR036116">
    <property type="entry name" value="FN3_sf"/>
</dbReference>
<keyword evidence="1 3" id="KW-0732">Signal</keyword>
<dbReference type="EMBL" id="JAMFLZ010000003">
    <property type="protein sequence ID" value="MCL6295301.1"/>
    <property type="molecule type" value="Genomic_DNA"/>
</dbReference>
<dbReference type="Pfam" id="PF13385">
    <property type="entry name" value="Laminin_G_3"/>
    <property type="match status" value="1"/>
</dbReference>
<dbReference type="InterPro" id="IPR013320">
    <property type="entry name" value="ConA-like_dom_sf"/>
</dbReference>
<evidence type="ECO:0000256" key="1">
    <source>
        <dbReference type="ARBA" id="ARBA00022729"/>
    </source>
</evidence>
<dbReference type="Gene3D" id="2.60.120.200">
    <property type="match status" value="1"/>
</dbReference>
<sequence>MKYRKSNYIVKLNVFLILACLIFLACSKKDDAVTPPVEEEKEEEPTNEDYETLVFTSNESFFSPTGTLLAHLRDKTSGNEYNKNEYYDYITDWKVLTDTIVFGVNIKTAGDLIIKPEMAIPTSQEGSKLLIYINNTSKEITLKATGSLETYEIQNEVTFDDVPVGFHTVKLQLKSLIDSSEGVGNLNNLHLTGPAAKDSENVMRRYRAKAVHCKWETESTNPIEISVHELTIISKSQDYYQPITTPFGYTGSTWDKDTQTFGGYNFSLWSYGANDPVPPFYQESHLIAVGPNLEFGSYGHEGTGVKPRGDHPYIGVDTNVQTIAVRMVPGEIYDTYWSYYLDPNDGHWKLYGCGKKYNESGEIKYLTTGAFVEVPGGAHKVRNGNVICETQYRGWQMDTSGNWYPINTMAGSTNQNNLSFRDWNIVDNKFSMQMGGWGEPGIEKKTLTLNNPDSAPDYLKGAYLDELYKMPSTFTDNAPTEVLNRSVKLSFNVSDLGTGASAEVFWDIEEGLTKEDKWTNKKSIAVNGGLNEFTLDDLEQNTDYYYRIKIKNDQGITWSYDTQKFKTTNVNGPAVTPVSNFGASSTNITVNQSVTFSDTSSNYPDSRLWTFEGGTPATSTDENPTITYSDVGSYAVTLTATNSAGSDTKTEMGYITVSEGGTGTLQAHYNFTGNLVDETSYHRDLSEVGGFTATYTTDKNLVANNAYEASGEDAKYLTNNNYKGIGANEARTVTAWFKTTAVGSRKTIVSWGKNSEGQMFNVMIHDGRVRIEAGSCSLRSTATGLDNDEWHHIAVTFNPSDGDKLKDVKVYVDGVLDTNTSDGTGNSYRSEVVVINTDVSTNNIRIGSAEYNSNYFWQGAIDDVRIYSEALTSTQILEIKDN</sequence>
<evidence type="ECO:0000259" key="4">
    <source>
        <dbReference type="PROSITE" id="PS50093"/>
    </source>
</evidence>
<dbReference type="InterPro" id="IPR006558">
    <property type="entry name" value="LamG-like"/>
</dbReference>
<evidence type="ECO:0000313" key="6">
    <source>
        <dbReference type="Proteomes" id="UP001165381"/>
    </source>
</evidence>
<accession>A0ABT0QE89</accession>
<dbReference type="Pfam" id="PF18911">
    <property type="entry name" value="PKD_4"/>
    <property type="match status" value="1"/>
</dbReference>
<organism evidence="5 6">
    <name type="scientific">Jejuia spongiicola</name>
    <dbReference type="NCBI Taxonomy" id="2942207"/>
    <lineage>
        <taxon>Bacteria</taxon>
        <taxon>Pseudomonadati</taxon>
        <taxon>Bacteroidota</taxon>
        <taxon>Flavobacteriia</taxon>
        <taxon>Flavobacteriales</taxon>
        <taxon>Flavobacteriaceae</taxon>
        <taxon>Jejuia</taxon>
    </lineage>
</organism>
<gene>
    <name evidence="5" type="ORF">M3P09_09865</name>
</gene>
<proteinExistence type="predicted"/>
<keyword evidence="6" id="KW-1185">Reference proteome</keyword>
<dbReference type="RefSeq" id="WP_249973010.1">
    <property type="nucleotide sequence ID" value="NZ_JAMFLZ010000003.1"/>
</dbReference>
<dbReference type="Gene3D" id="2.60.40.10">
    <property type="entry name" value="Immunoglobulins"/>
    <property type="match status" value="2"/>
</dbReference>
<reference evidence="5" key="1">
    <citation type="submission" date="2022-05" db="EMBL/GenBank/DDBJ databases">
        <authorList>
            <person name="Park J.-S."/>
        </authorList>
    </citation>
    <scope>NUCLEOTIDE SEQUENCE</scope>
    <source>
        <strain evidence="5">2012CJ34-3</strain>
    </source>
</reference>
<dbReference type="SMART" id="SM00560">
    <property type="entry name" value="LamGL"/>
    <property type="match status" value="1"/>
</dbReference>
<dbReference type="SMART" id="SM00089">
    <property type="entry name" value="PKD"/>
    <property type="match status" value="1"/>
</dbReference>
<dbReference type="Proteomes" id="UP001165381">
    <property type="component" value="Unassembled WGS sequence"/>
</dbReference>
<dbReference type="SUPFAM" id="SSF49299">
    <property type="entry name" value="PKD domain"/>
    <property type="match status" value="1"/>
</dbReference>
<feature type="chain" id="PRO_5046978700" evidence="3">
    <location>
        <begin position="26"/>
        <end position="882"/>
    </location>
</feature>
<feature type="domain" description="PKD" evidence="4">
    <location>
        <begin position="577"/>
        <end position="662"/>
    </location>
</feature>
<evidence type="ECO:0000313" key="5">
    <source>
        <dbReference type="EMBL" id="MCL6295301.1"/>
    </source>
</evidence>
<dbReference type="PROSITE" id="PS50093">
    <property type="entry name" value="PKD"/>
    <property type="match status" value="1"/>
</dbReference>
<dbReference type="SUPFAM" id="SSF49899">
    <property type="entry name" value="Concanavalin A-like lectins/glucanases"/>
    <property type="match status" value="1"/>
</dbReference>
<comment type="caution">
    <text evidence="5">The sequence shown here is derived from an EMBL/GenBank/DDBJ whole genome shotgun (WGS) entry which is preliminary data.</text>
</comment>
<dbReference type="PROSITE" id="PS51257">
    <property type="entry name" value="PROKAR_LIPOPROTEIN"/>
    <property type="match status" value="1"/>
</dbReference>
<dbReference type="InterPro" id="IPR013783">
    <property type="entry name" value="Ig-like_fold"/>
</dbReference>
<protein>
    <submittedName>
        <fullName evidence="5">PKD domain-containing protein</fullName>
    </submittedName>
</protein>
<evidence type="ECO:0000256" key="3">
    <source>
        <dbReference type="SAM" id="SignalP"/>
    </source>
</evidence>
<evidence type="ECO:0000256" key="2">
    <source>
        <dbReference type="ARBA" id="ARBA00023157"/>
    </source>
</evidence>
<feature type="signal peptide" evidence="3">
    <location>
        <begin position="1"/>
        <end position="25"/>
    </location>
</feature>